<keyword evidence="1" id="KW-0732">Signal</keyword>
<evidence type="ECO:0000256" key="1">
    <source>
        <dbReference type="SAM" id="SignalP"/>
    </source>
</evidence>
<reference evidence="2" key="1">
    <citation type="submission" date="2020-10" db="EMBL/GenBank/DDBJ databases">
        <title>Genome sequence of the unusual species of purple photosynthetic bacteria, Phaeovibrio sulfidiphilus DSM 23193, type strain.</title>
        <authorList>
            <person name="Kyndt J.A."/>
            <person name="Meyer T.E."/>
        </authorList>
    </citation>
    <scope>NUCLEOTIDE SEQUENCE</scope>
    <source>
        <strain evidence="2">DSM 23193</strain>
    </source>
</reference>
<comment type="caution">
    <text evidence="2">The sequence shown here is derived from an EMBL/GenBank/DDBJ whole genome shotgun (WGS) entry which is preliminary data.</text>
</comment>
<dbReference type="EMBL" id="JACZHT010000007">
    <property type="protein sequence ID" value="MBE1237747.1"/>
    <property type="molecule type" value="Genomic_DNA"/>
</dbReference>
<sequence length="162" mass="18016">MSYVRVLRLLLPAALLLLLLPVASAHADDDRVPPVRDRATRAACGSCHMAFQPGFLPARSWEAIMASLDNHFGARVALPEGEREAVTRYLVQNAGDRISGELASAFMARVHPRGTPRRLTENPEFIHEHRKTSWYEVGNSAIGSIVNCRACHRKAEKGRYDD</sequence>
<protein>
    <submittedName>
        <fullName evidence="2">Cytochrome C</fullName>
    </submittedName>
</protein>
<dbReference type="Pfam" id="PF09626">
    <property type="entry name" value="DHC"/>
    <property type="match status" value="1"/>
</dbReference>
<feature type="chain" id="PRO_5035241348" evidence="1">
    <location>
        <begin position="28"/>
        <end position="162"/>
    </location>
</feature>
<dbReference type="InterPro" id="IPR018588">
    <property type="entry name" value="Dihaem_cytochrome-c"/>
</dbReference>
<keyword evidence="3" id="KW-1185">Reference proteome</keyword>
<dbReference type="RefSeq" id="WP_192534762.1">
    <property type="nucleotide sequence ID" value="NZ_JACZHT010000007.1"/>
</dbReference>
<feature type="signal peptide" evidence="1">
    <location>
        <begin position="1"/>
        <end position="27"/>
    </location>
</feature>
<dbReference type="Proteomes" id="UP000631034">
    <property type="component" value="Unassembled WGS sequence"/>
</dbReference>
<evidence type="ECO:0000313" key="3">
    <source>
        <dbReference type="Proteomes" id="UP000631034"/>
    </source>
</evidence>
<dbReference type="AlphaFoldDB" id="A0A8J6YQX7"/>
<proteinExistence type="predicted"/>
<accession>A0A8J6YQX7</accession>
<organism evidence="2 3">
    <name type="scientific">Phaeovibrio sulfidiphilus</name>
    <dbReference type="NCBI Taxonomy" id="1220600"/>
    <lineage>
        <taxon>Bacteria</taxon>
        <taxon>Pseudomonadati</taxon>
        <taxon>Pseudomonadota</taxon>
        <taxon>Alphaproteobacteria</taxon>
        <taxon>Rhodospirillales</taxon>
        <taxon>Rhodospirillaceae</taxon>
        <taxon>Phaeovibrio</taxon>
    </lineage>
</organism>
<evidence type="ECO:0000313" key="2">
    <source>
        <dbReference type="EMBL" id="MBE1237747.1"/>
    </source>
</evidence>
<name>A0A8J6YQX7_9PROT</name>
<gene>
    <name evidence="2" type="ORF">IHV25_08815</name>
</gene>